<keyword evidence="2 5" id="KW-0371">Homeobox</keyword>
<keyword evidence="3 5" id="KW-0539">Nucleus</keyword>
<feature type="region of interest" description="Disordered" evidence="6">
    <location>
        <begin position="210"/>
        <end position="283"/>
    </location>
</feature>
<dbReference type="Gene3D" id="3.30.160.60">
    <property type="entry name" value="Classic Zinc Finger"/>
    <property type="match status" value="1"/>
</dbReference>
<evidence type="ECO:0000256" key="5">
    <source>
        <dbReference type="PROSITE-ProRule" id="PRU00108"/>
    </source>
</evidence>
<evidence type="ECO:0000256" key="4">
    <source>
        <dbReference type="PROSITE-ProRule" id="PRU00042"/>
    </source>
</evidence>
<evidence type="ECO:0000256" key="2">
    <source>
        <dbReference type="ARBA" id="ARBA00023155"/>
    </source>
</evidence>
<reference evidence="9" key="1">
    <citation type="journal article" date="2020" name="Stud. Mycol.">
        <title>101 Dothideomycetes genomes: a test case for predicting lifestyles and emergence of pathogens.</title>
        <authorList>
            <person name="Haridas S."/>
            <person name="Albert R."/>
            <person name="Binder M."/>
            <person name="Bloem J."/>
            <person name="Labutti K."/>
            <person name="Salamov A."/>
            <person name="Andreopoulos B."/>
            <person name="Baker S."/>
            <person name="Barry K."/>
            <person name="Bills G."/>
            <person name="Bluhm B."/>
            <person name="Cannon C."/>
            <person name="Castanera R."/>
            <person name="Culley D."/>
            <person name="Daum C."/>
            <person name="Ezra D."/>
            <person name="Gonzalez J."/>
            <person name="Henrissat B."/>
            <person name="Kuo A."/>
            <person name="Liang C."/>
            <person name="Lipzen A."/>
            <person name="Lutzoni F."/>
            <person name="Magnuson J."/>
            <person name="Mondo S."/>
            <person name="Nolan M."/>
            <person name="Ohm R."/>
            <person name="Pangilinan J."/>
            <person name="Park H.-J."/>
            <person name="Ramirez L."/>
            <person name="Alfaro M."/>
            <person name="Sun H."/>
            <person name="Tritt A."/>
            <person name="Yoshinaga Y."/>
            <person name="Zwiers L.-H."/>
            <person name="Turgeon B."/>
            <person name="Goodwin S."/>
            <person name="Spatafora J."/>
            <person name="Crous P."/>
            <person name="Grigoriev I."/>
        </authorList>
    </citation>
    <scope>NUCLEOTIDE SEQUENCE</scope>
    <source>
        <strain evidence="9">CBS 121739</strain>
    </source>
</reference>
<dbReference type="Pfam" id="PF05920">
    <property type="entry name" value="Homeobox_KN"/>
    <property type="match status" value="1"/>
</dbReference>
<organism evidence="9 10">
    <name type="scientific">Pseudovirgaria hyperparasitica</name>
    <dbReference type="NCBI Taxonomy" id="470096"/>
    <lineage>
        <taxon>Eukaryota</taxon>
        <taxon>Fungi</taxon>
        <taxon>Dikarya</taxon>
        <taxon>Ascomycota</taxon>
        <taxon>Pezizomycotina</taxon>
        <taxon>Dothideomycetes</taxon>
        <taxon>Dothideomycetes incertae sedis</taxon>
        <taxon>Acrospermales</taxon>
        <taxon>Acrospermaceae</taxon>
        <taxon>Pseudovirgaria</taxon>
    </lineage>
</organism>
<evidence type="ECO:0008006" key="11">
    <source>
        <dbReference type="Google" id="ProtNLM"/>
    </source>
</evidence>
<comment type="subcellular location">
    <subcellularLocation>
        <location evidence="5">Nucleus</location>
    </subcellularLocation>
</comment>
<dbReference type="EMBL" id="ML996569">
    <property type="protein sequence ID" value="KAF2759978.1"/>
    <property type="molecule type" value="Genomic_DNA"/>
</dbReference>
<gene>
    <name evidence="9" type="ORF">EJ05DRAFT_475002</name>
</gene>
<dbReference type="GO" id="GO:0005634">
    <property type="term" value="C:nucleus"/>
    <property type="evidence" value="ECO:0007669"/>
    <property type="project" value="UniProtKB-SubCell"/>
</dbReference>
<dbReference type="GO" id="GO:0008270">
    <property type="term" value="F:zinc ion binding"/>
    <property type="evidence" value="ECO:0007669"/>
    <property type="project" value="UniProtKB-KW"/>
</dbReference>
<dbReference type="PROSITE" id="PS50071">
    <property type="entry name" value="HOMEOBOX_2"/>
    <property type="match status" value="1"/>
</dbReference>
<keyword evidence="4" id="KW-0862">Zinc</keyword>
<dbReference type="SMART" id="SM00389">
    <property type="entry name" value="HOX"/>
    <property type="match status" value="1"/>
</dbReference>
<evidence type="ECO:0000313" key="10">
    <source>
        <dbReference type="Proteomes" id="UP000799437"/>
    </source>
</evidence>
<dbReference type="SMART" id="SM00355">
    <property type="entry name" value="ZnF_C2H2"/>
    <property type="match status" value="4"/>
</dbReference>
<dbReference type="InterPro" id="IPR013087">
    <property type="entry name" value="Znf_C2H2_type"/>
</dbReference>
<feature type="compositionally biased region" description="Polar residues" evidence="6">
    <location>
        <begin position="324"/>
        <end position="344"/>
    </location>
</feature>
<feature type="compositionally biased region" description="Polar residues" evidence="6">
    <location>
        <begin position="52"/>
        <end position="65"/>
    </location>
</feature>
<feature type="domain" description="C2H2-type" evidence="8">
    <location>
        <begin position="378"/>
        <end position="406"/>
    </location>
</feature>
<dbReference type="OrthoDB" id="5399138at2759"/>
<keyword evidence="4" id="KW-0863">Zinc-finger</keyword>
<dbReference type="SUPFAM" id="SSF46689">
    <property type="entry name" value="Homeodomain-like"/>
    <property type="match status" value="1"/>
</dbReference>
<dbReference type="InterPro" id="IPR008422">
    <property type="entry name" value="KN_HD"/>
</dbReference>
<dbReference type="InterPro" id="IPR001356">
    <property type="entry name" value="HD"/>
</dbReference>
<feature type="region of interest" description="Disordered" evidence="6">
    <location>
        <begin position="679"/>
        <end position="705"/>
    </location>
</feature>
<keyword evidence="10" id="KW-1185">Reference proteome</keyword>
<dbReference type="CDD" id="cd00086">
    <property type="entry name" value="homeodomain"/>
    <property type="match status" value="1"/>
</dbReference>
<dbReference type="PROSITE" id="PS00028">
    <property type="entry name" value="ZINC_FINGER_C2H2_1"/>
    <property type="match status" value="2"/>
</dbReference>
<protein>
    <recommendedName>
        <fullName evidence="11">Homeobox domain-containing protein</fullName>
    </recommendedName>
</protein>
<accession>A0A6A6WAU0</accession>
<feature type="region of interest" description="Disordered" evidence="6">
    <location>
        <begin position="36"/>
        <end position="65"/>
    </location>
</feature>
<evidence type="ECO:0000256" key="6">
    <source>
        <dbReference type="SAM" id="MobiDB-lite"/>
    </source>
</evidence>
<evidence type="ECO:0000256" key="3">
    <source>
        <dbReference type="ARBA" id="ARBA00023242"/>
    </source>
</evidence>
<dbReference type="Gene3D" id="1.10.10.60">
    <property type="entry name" value="Homeodomain-like"/>
    <property type="match status" value="1"/>
</dbReference>
<dbReference type="RefSeq" id="XP_033602429.1">
    <property type="nucleotide sequence ID" value="XM_033743710.1"/>
</dbReference>
<evidence type="ECO:0000259" key="7">
    <source>
        <dbReference type="PROSITE" id="PS50071"/>
    </source>
</evidence>
<proteinExistence type="predicted"/>
<feature type="domain" description="C2H2-type" evidence="8">
    <location>
        <begin position="567"/>
        <end position="596"/>
    </location>
</feature>
<dbReference type="GO" id="GO:0003677">
    <property type="term" value="F:DNA binding"/>
    <property type="evidence" value="ECO:0007669"/>
    <property type="project" value="UniProtKB-UniRule"/>
</dbReference>
<dbReference type="InterPro" id="IPR009057">
    <property type="entry name" value="Homeodomain-like_sf"/>
</dbReference>
<feature type="DNA-binding region" description="Homeobox" evidence="5">
    <location>
        <begin position="155"/>
        <end position="217"/>
    </location>
</feature>
<dbReference type="AlphaFoldDB" id="A0A6A6WAU0"/>
<feature type="compositionally biased region" description="Polar residues" evidence="6">
    <location>
        <begin position="219"/>
        <end position="235"/>
    </location>
</feature>
<evidence type="ECO:0000259" key="8">
    <source>
        <dbReference type="PROSITE" id="PS50157"/>
    </source>
</evidence>
<feature type="domain" description="Homeobox" evidence="7">
    <location>
        <begin position="153"/>
        <end position="216"/>
    </location>
</feature>
<name>A0A6A6WAU0_9PEZI</name>
<dbReference type="PANTHER" id="PTHR11850">
    <property type="entry name" value="HOMEOBOX PROTEIN TRANSCRIPTION FACTORS"/>
    <property type="match status" value="1"/>
</dbReference>
<evidence type="ECO:0000256" key="1">
    <source>
        <dbReference type="ARBA" id="ARBA00023125"/>
    </source>
</evidence>
<dbReference type="GeneID" id="54484764"/>
<feature type="region of interest" description="Disordered" evidence="6">
    <location>
        <begin position="296"/>
        <end position="362"/>
    </location>
</feature>
<keyword evidence="1 5" id="KW-0238">DNA-binding</keyword>
<dbReference type="Proteomes" id="UP000799437">
    <property type="component" value="Unassembled WGS sequence"/>
</dbReference>
<dbReference type="PROSITE" id="PS50157">
    <property type="entry name" value="ZINC_FINGER_C2H2_2"/>
    <property type="match status" value="2"/>
</dbReference>
<evidence type="ECO:0000313" key="9">
    <source>
        <dbReference type="EMBL" id="KAF2759978.1"/>
    </source>
</evidence>
<sequence>MSLVMDHHYFATTSDLNDVTAAFDFSNFPPEYPWGTATDTNSCEQQRPVPASESNEQWPTSSSGPYQIAQFSPNYQAYQYQALPFTSPLPTTWNSSPAPLPYENIAADIPRTLEYDAQCGLTPTLLGAHDLSVSPKTMPLSFAPDVQSQCESRKASTNRSRLSYEARAILDRWFEQNRSDPYLEKPEAEDLATETGLTVRQVRTYFANARARKLPPASATESSGDTSSRAQTETPRGSMDQEDQTQAPPRRRRWASHERVSISQQPSPMERFLHSSPEEEGIPEGIVECAAKNLEERRGSEAGSSRSLQKRKRNSCKIEVQSDIGRSSNRGSECSHSSNESNANRPGPRRGRKRQPDTFRLPPTSLIIRAPSDSKKIFQCTFCPRDFAHKYDWRRHEESVHFPQFEWICMPDNEPTILAASGAITCAFCDQPNPTPAHLESHNCSGCLATSRSQRAFTRKDKLLQHIGQVHKMSVTPRHLSTWSRPVDRDVSFWCGICGIRLTSWQERVDHISGHFMVGQTMQLWRGEPGNIRLGTDTSLPFSRGTSPAPEHSPALTFSGLPGPKPHMCTTGCGEHFRTHTGLVFHERQSHNIYRSQVMSSPPLLVPSNATTYMDLHYPVLATAPAATSYFHDFSGSEMGSTALIAPQYAPPPTDFTLAFDPNYQGMAQPVPIHANWSRRHSGAEGQGGAEVGLPGSSVSSSRGA</sequence>
<dbReference type="InterPro" id="IPR050224">
    <property type="entry name" value="TALE_homeobox"/>
</dbReference>
<keyword evidence="4" id="KW-0479">Metal-binding</keyword>
<dbReference type="GO" id="GO:0006355">
    <property type="term" value="P:regulation of DNA-templated transcription"/>
    <property type="evidence" value="ECO:0007669"/>
    <property type="project" value="InterPro"/>
</dbReference>